<sequence length="418" mass="43379">MSSSQLERAKSLFATAFPGSSATAYSYAPGRVNLIGEHVDYSGGYVLPLAIGFGTAVVGTASLVAPGSGSVTLASANSSSQEPLTFPVPADLAGFEPVSPSWANYVLGVVLEFLRDLQPAGLSLSLTLSIAGNVPLGSGLSSSASLEVAVARFCEGAFGEEHKALLYSGAAASGSAVEPLRALRCQKAENEFCHSPCGIMDQYISSCGLDHNLLLIDCESNTFTPVPMNGEEVALIVANSSVTHSIGGGEFAKRVEQSNQATEAICPENGLACLKYATEEHLEKAKGGMDEVVYKRAVHIISENSRTLATVEALKAGDYAAVGKHMSESHKSLNELYEVSCPELNLLQQISLAYPGPGVYGARMTGGGFGGCVVTLVKKGAEDAVMGHIEKAYREKTGGVECKPFASVACDGARGGPL</sequence>
<evidence type="ECO:0000256" key="2">
    <source>
        <dbReference type="ARBA" id="ARBA00006566"/>
    </source>
</evidence>
<dbReference type="PRINTS" id="PR00473">
    <property type="entry name" value="GALCTOKINASE"/>
</dbReference>
<evidence type="ECO:0000256" key="4">
    <source>
        <dbReference type="ARBA" id="ARBA00022741"/>
    </source>
</evidence>
<organism evidence="10 11">
    <name type="scientific">Tetraparma gracilis</name>
    <dbReference type="NCBI Taxonomy" id="2962635"/>
    <lineage>
        <taxon>Eukaryota</taxon>
        <taxon>Sar</taxon>
        <taxon>Stramenopiles</taxon>
        <taxon>Ochrophyta</taxon>
        <taxon>Bolidophyceae</taxon>
        <taxon>Parmales</taxon>
        <taxon>Triparmaceae</taxon>
        <taxon>Tetraparma</taxon>
    </lineage>
</organism>
<dbReference type="InterPro" id="IPR013750">
    <property type="entry name" value="GHMP_kinase_C_dom"/>
</dbReference>
<dbReference type="InterPro" id="IPR000705">
    <property type="entry name" value="Galactokinase"/>
</dbReference>
<name>A0ABQ6N5S6_9STRA</name>
<evidence type="ECO:0000256" key="3">
    <source>
        <dbReference type="ARBA" id="ARBA00022679"/>
    </source>
</evidence>
<evidence type="ECO:0000313" key="10">
    <source>
        <dbReference type="EMBL" id="GMI41421.1"/>
    </source>
</evidence>
<evidence type="ECO:0000256" key="6">
    <source>
        <dbReference type="ARBA" id="ARBA00022840"/>
    </source>
</evidence>
<dbReference type="InterPro" id="IPR006204">
    <property type="entry name" value="GHMP_kinase_N_dom"/>
</dbReference>
<dbReference type="Proteomes" id="UP001165060">
    <property type="component" value="Unassembled WGS sequence"/>
</dbReference>
<dbReference type="InterPro" id="IPR014721">
    <property type="entry name" value="Ribsml_uS5_D2-typ_fold_subgr"/>
</dbReference>
<accession>A0ABQ6N5S6</accession>
<feature type="domain" description="GHMP kinase C-terminal" evidence="8">
    <location>
        <begin position="311"/>
        <end position="392"/>
    </location>
</feature>
<evidence type="ECO:0000313" key="11">
    <source>
        <dbReference type="Proteomes" id="UP001165060"/>
    </source>
</evidence>
<dbReference type="InterPro" id="IPR019741">
    <property type="entry name" value="Galactokinase_CS"/>
</dbReference>
<protein>
    <recommendedName>
        <fullName evidence="12">Galactokinase</fullName>
    </recommendedName>
</protein>
<dbReference type="Pfam" id="PF00288">
    <property type="entry name" value="GHMP_kinases_N"/>
    <property type="match status" value="1"/>
</dbReference>
<dbReference type="EMBL" id="BRYB01002218">
    <property type="protein sequence ID" value="GMI41421.1"/>
    <property type="molecule type" value="Genomic_DNA"/>
</dbReference>
<dbReference type="PIRSF" id="PIRSF000530">
    <property type="entry name" value="Galactokinase"/>
    <property type="match status" value="1"/>
</dbReference>
<comment type="similarity">
    <text evidence="2">Belongs to the GHMP kinase family. GalK subfamily.</text>
</comment>
<dbReference type="SUPFAM" id="SSF55060">
    <property type="entry name" value="GHMP Kinase, C-terminal domain"/>
    <property type="match status" value="1"/>
</dbReference>
<evidence type="ECO:0000259" key="9">
    <source>
        <dbReference type="Pfam" id="PF10509"/>
    </source>
</evidence>
<evidence type="ECO:0008006" key="12">
    <source>
        <dbReference type="Google" id="ProtNLM"/>
    </source>
</evidence>
<dbReference type="PANTHER" id="PTHR10457:SF7">
    <property type="entry name" value="GALACTOKINASE-RELATED"/>
    <property type="match status" value="1"/>
</dbReference>
<dbReference type="InterPro" id="IPR019539">
    <property type="entry name" value="GalKase_N"/>
</dbReference>
<dbReference type="PROSITE" id="PS00627">
    <property type="entry name" value="GHMP_KINASES_ATP"/>
    <property type="match status" value="1"/>
</dbReference>
<comment type="subcellular location">
    <subcellularLocation>
        <location evidence="1">Plastid</location>
    </subcellularLocation>
</comment>
<evidence type="ECO:0000259" key="8">
    <source>
        <dbReference type="Pfam" id="PF08544"/>
    </source>
</evidence>
<dbReference type="Gene3D" id="3.30.70.890">
    <property type="entry name" value="GHMP kinase, C-terminal domain"/>
    <property type="match status" value="1"/>
</dbReference>
<keyword evidence="3" id="KW-0808">Transferase</keyword>
<dbReference type="Pfam" id="PF10509">
    <property type="entry name" value="GalKase_gal_bdg"/>
    <property type="match status" value="1"/>
</dbReference>
<keyword evidence="11" id="KW-1185">Reference proteome</keyword>
<dbReference type="Gene3D" id="3.30.230.10">
    <property type="match status" value="1"/>
</dbReference>
<feature type="domain" description="Galactokinase N-terminal" evidence="9">
    <location>
        <begin position="12"/>
        <end position="59"/>
    </location>
</feature>
<keyword evidence="4" id="KW-0547">Nucleotide-binding</keyword>
<dbReference type="SUPFAM" id="SSF54211">
    <property type="entry name" value="Ribosomal protein S5 domain 2-like"/>
    <property type="match status" value="1"/>
</dbReference>
<comment type="caution">
    <text evidence="10">The sequence shown here is derived from an EMBL/GenBank/DDBJ whole genome shotgun (WGS) entry which is preliminary data.</text>
</comment>
<dbReference type="InterPro" id="IPR036554">
    <property type="entry name" value="GHMP_kinase_C_sf"/>
</dbReference>
<reference evidence="10 11" key="1">
    <citation type="journal article" date="2023" name="Commun. Biol.">
        <title>Genome analysis of Parmales, the sister group of diatoms, reveals the evolutionary specialization of diatoms from phago-mixotrophs to photoautotrophs.</title>
        <authorList>
            <person name="Ban H."/>
            <person name="Sato S."/>
            <person name="Yoshikawa S."/>
            <person name="Yamada K."/>
            <person name="Nakamura Y."/>
            <person name="Ichinomiya M."/>
            <person name="Sato N."/>
            <person name="Blanc-Mathieu R."/>
            <person name="Endo H."/>
            <person name="Kuwata A."/>
            <person name="Ogata H."/>
        </authorList>
    </citation>
    <scope>NUCLEOTIDE SEQUENCE [LARGE SCALE GENOMIC DNA]</scope>
</reference>
<keyword evidence="5" id="KW-0418">Kinase</keyword>
<proteinExistence type="inferred from homology"/>
<evidence type="ECO:0000256" key="1">
    <source>
        <dbReference type="ARBA" id="ARBA00004474"/>
    </source>
</evidence>
<dbReference type="PROSITE" id="PS00106">
    <property type="entry name" value="GALACTOKINASE"/>
    <property type="match status" value="1"/>
</dbReference>
<dbReference type="NCBIfam" id="TIGR00131">
    <property type="entry name" value="gal_kin"/>
    <property type="match status" value="1"/>
</dbReference>
<dbReference type="PRINTS" id="PR00959">
    <property type="entry name" value="MEVGALKINASE"/>
</dbReference>
<dbReference type="PANTHER" id="PTHR10457">
    <property type="entry name" value="MEVALONATE KINASE/GALACTOKINASE"/>
    <property type="match status" value="1"/>
</dbReference>
<feature type="domain" description="GHMP kinase N-terminal" evidence="7">
    <location>
        <begin position="104"/>
        <end position="208"/>
    </location>
</feature>
<dbReference type="InterPro" id="IPR006206">
    <property type="entry name" value="Mevalonate/galactokinase"/>
</dbReference>
<dbReference type="InterPro" id="IPR020568">
    <property type="entry name" value="Ribosomal_Su5_D2-typ_SF"/>
</dbReference>
<evidence type="ECO:0000256" key="5">
    <source>
        <dbReference type="ARBA" id="ARBA00022777"/>
    </source>
</evidence>
<dbReference type="Pfam" id="PF08544">
    <property type="entry name" value="GHMP_kinases_C"/>
    <property type="match status" value="1"/>
</dbReference>
<gene>
    <name evidence="10" type="ORF">TeGR_g10262</name>
</gene>
<keyword evidence="6" id="KW-0067">ATP-binding</keyword>
<dbReference type="InterPro" id="IPR006203">
    <property type="entry name" value="GHMP_knse_ATP-bd_CS"/>
</dbReference>
<evidence type="ECO:0000259" key="7">
    <source>
        <dbReference type="Pfam" id="PF00288"/>
    </source>
</evidence>